<evidence type="ECO:0000259" key="2">
    <source>
        <dbReference type="PROSITE" id="PS50164"/>
    </source>
</evidence>
<evidence type="ECO:0000313" key="3">
    <source>
        <dbReference type="EMBL" id="MBB5187731.1"/>
    </source>
</evidence>
<protein>
    <submittedName>
        <fullName evidence="3">Putative endonuclease</fullName>
    </submittedName>
</protein>
<dbReference type="SMART" id="SM00465">
    <property type="entry name" value="GIYc"/>
    <property type="match status" value="1"/>
</dbReference>
<comment type="similarity">
    <text evidence="1">Belongs to the UPF0213 family.</text>
</comment>
<dbReference type="GO" id="GO:0004519">
    <property type="term" value="F:endonuclease activity"/>
    <property type="evidence" value="ECO:0007669"/>
    <property type="project" value="UniProtKB-KW"/>
</dbReference>
<dbReference type="PANTHER" id="PTHR34477:SF5">
    <property type="entry name" value="BSL5627 PROTEIN"/>
    <property type="match status" value="1"/>
</dbReference>
<name>A0A840R5T2_9GAMM</name>
<gene>
    <name evidence="3" type="ORF">HNQ57_002009</name>
</gene>
<sequence length="95" mass="11359">MKQPCVYILASKPHGTLYIGVTSNLVARIYQHKADLVAGFSQRYSVHRLVYIELHQEMYAALAREKQLKRWKRAWKVRLIEEKNPKWQDLYPELF</sequence>
<dbReference type="Proteomes" id="UP000536640">
    <property type="component" value="Unassembled WGS sequence"/>
</dbReference>
<accession>A0A840R5T2</accession>
<dbReference type="RefSeq" id="WP_184462572.1">
    <property type="nucleotide sequence ID" value="NZ_JACHHW010000005.1"/>
</dbReference>
<dbReference type="Pfam" id="PF01541">
    <property type="entry name" value="GIY-YIG"/>
    <property type="match status" value="1"/>
</dbReference>
<keyword evidence="4" id="KW-1185">Reference proteome</keyword>
<feature type="domain" description="GIY-YIG" evidence="2">
    <location>
        <begin position="2"/>
        <end position="78"/>
    </location>
</feature>
<comment type="caution">
    <text evidence="3">The sequence shown here is derived from an EMBL/GenBank/DDBJ whole genome shotgun (WGS) entry which is preliminary data.</text>
</comment>
<keyword evidence="3" id="KW-0540">Nuclease</keyword>
<dbReference type="AlphaFoldDB" id="A0A840R5T2"/>
<keyword evidence="3" id="KW-0378">Hydrolase</keyword>
<dbReference type="CDD" id="cd10448">
    <property type="entry name" value="GIY-YIG_unchar_3"/>
    <property type="match status" value="1"/>
</dbReference>
<dbReference type="SUPFAM" id="SSF82771">
    <property type="entry name" value="GIY-YIG endonuclease"/>
    <property type="match status" value="1"/>
</dbReference>
<keyword evidence="3" id="KW-0255">Endonuclease</keyword>
<proteinExistence type="inferred from homology"/>
<evidence type="ECO:0000313" key="4">
    <source>
        <dbReference type="Proteomes" id="UP000536640"/>
    </source>
</evidence>
<dbReference type="PANTHER" id="PTHR34477">
    <property type="entry name" value="UPF0213 PROTEIN YHBQ"/>
    <property type="match status" value="1"/>
</dbReference>
<dbReference type="InterPro" id="IPR000305">
    <property type="entry name" value="GIY-YIG_endonuc"/>
</dbReference>
<dbReference type="Gene3D" id="3.40.1440.10">
    <property type="entry name" value="GIY-YIG endonuclease"/>
    <property type="match status" value="1"/>
</dbReference>
<dbReference type="InterPro" id="IPR050190">
    <property type="entry name" value="UPF0213_domain"/>
</dbReference>
<dbReference type="PROSITE" id="PS50164">
    <property type="entry name" value="GIY_YIG"/>
    <property type="match status" value="1"/>
</dbReference>
<dbReference type="EMBL" id="JACHHW010000005">
    <property type="protein sequence ID" value="MBB5187731.1"/>
    <property type="molecule type" value="Genomic_DNA"/>
</dbReference>
<organism evidence="3 4">
    <name type="scientific">Zhongshania antarctica</name>
    <dbReference type="NCBI Taxonomy" id="641702"/>
    <lineage>
        <taxon>Bacteria</taxon>
        <taxon>Pseudomonadati</taxon>
        <taxon>Pseudomonadota</taxon>
        <taxon>Gammaproteobacteria</taxon>
        <taxon>Cellvibrionales</taxon>
        <taxon>Spongiibacteraceae</taxon>
        <taxon>Zhongshania</taxon>
    </lineage>
</organism>
<evidence type="ECO:0000256" key="1">
    <source>
        <dbReference type="ARBA" id="ARBA00007435"/>
    </source>
</evidence>
<reference evidence="3 4" key="1">
    <citation type="submission" date="2020-08" db="EMBL/GenBank/DDBJ databases">
        <title>Genomic Encyclopedia of Type Strains, Phase IV (KMG-IV): sequencing the most valuable type-strain genomes for metagenomic binning, comparative biology and taxonomic classification.</title>
        <authorList>
            <person name="Goeker M."/>
        </authorList>
    </citation>
    <scope>NUCLEOTIDE SEQUENCE [LARGE SCALE GENOMIC DNA]</scope>
    <source>
        <strain evidence="3 4">DSM 25701</strain>
    </source>
</reference>
<dbReference type="InterPro" id="IPR035901">
    <property type="entry name" value="GIY-YIG_endonuc_sf"/>
</dbReference>